<dbReference type="PANTHER" id="PTHR47936">
    <property type="entry name" value="PPR_LONG DOMAIN-CONTAINING PROTEIN"/>
    <property type="match status" value="1"/>
</dbReference>
<evidence type="ECO:0008006" key="5">
    <source>
        <dbReference type="Google" id="ProtNLM"/>
    </source>
</evidence>
<dbReference type="GO" id="GO:0031930">
    <property type="term" value="P:mitochondria-nucleus signaling pathway"/>
    <property type="evidence" value="ECO:0007669"/>
    <property type="project" value="TreeGrafter"/>
</dbReference>
<comment type="similarity">
    <text evidence="1">Belongs to the PPR family. P subfamily.</text>
</comment>
<dbReference type="Gramene" id="AUR62000709-RA">
    <property type="protein sequence ID" value="AUR62000709-RA:cds"/>
    <property type="gene ID" value="AUR62000709"/>
</dbReference>
<dbReference type="GO" id="GO:0010019">
    <property type="term" value="P:chloroplast-nucleus signaling pathway"/>
    <property type="evidence" value="ECO:0007669"/>
    <property type="project" value="TreeGrafter"/>
</dbReference>
<dbReference type="Gene3D" id="1.25.40.10">
    <property type="entry name" value="Tetratricopeptide repeat domain"/>
    <property type="match status" value="1"/>
</dbReference>
<reference evidence="3" key="2">
    <citation type="submission" date="2021-03" db="UniProtKB">
        <authorList>
            <consortium name="EnsemblPlants"/>
        </authorList>
    </citation>
    <scope>IDENTIFICATION</scope>
</reference>
<keyword evidence="2" id="KW-0677">Repeat</keyword>
<evidence type="ECO:0000256" key="2">
    <source>
        <dbReference type="ARBA" id="ARBA00022737"/>
    </source>
</evidence>
<dbReference type="InterPro" id="IPR002885">
    <property type="entry name" value="PPR_rpt"/>
</dbReference>
<dbReference type="EnsemblPlants" id="AUR62000709-RA">
    <property type="protein sequence ID" value="AUR62000709-RA:cds"/>
    <property type="gene ID" value="AUR62000709"/>
</dbReference>
<dbReference type="InterPro" id="IPR011990">
    <property type="entry name" value="TPR-like_helical_dom_sf"/>
</dbReference>
<name>A0A803KNV3_CHEQI</name>
<evidence type="ECO:0000313" key="3">
    <source>
        <dbReference type="EnsemblPlants" id="AUR62000709-RA:cds"/>
    </source>
</evidence>
<dbReference type="GO" id="GO:0009507">
    <property type="term" value="C:chloroplast"/>
    <property type="evidence" value="ECO:0007669"/>
    <property type="project" value="TreeGrafter"/>
</dbReference>
<protein>
    <recommendedName>
        <fullName evidence="5">Pentatricopeptide repeat-containing protein</fullName>
    </recommendedName>
</protein>
<dbReference type="PANTHER" id="PTHR47936:SF1">
    <property type="entry name" value="PENTATRICOPEPTIDE REPEAT-CONTAINING PROTEIN GUN1, CHLOROPLASTIC"/>
    <property type="match status" value="1"/>
</dbReference>
<organism evidence="3 4">
    <name type="scientific">Chenopodium quinoa</name>
    <name type="common">Quinoa</name>
    <dbReference type="NCBI Taxonomy" id="63459"/>
    <lineage>
        <taxon>Eukaryota</taxon>
        <taxon>Viridiplantae</taxon>
        <taxon>Streptophyta</taxon>
        <taxon>Embryophyta</taxon>
        <taxon>Tracheophyta</taxon>
        <taxon>Spermatophyta</taxon>
        <taxon>Magnoliopsida</taxon>
        <taxon>eudicotyledons</taxon>
        <taxon>Gunneridae</taxon>
        <taxon>Pentapetalae</taxon>
        <taxon>Caryophyllales</taxon>
        <taxon>Chenopodiaceae</taxon>
        <taxon>Chenopodioideae</taxon>
        <taxon>Atripliceae</taxon>
        <taxon>Chenopodium</taxon>
    </lineage>
</organism>
<reference evidence="3" key="1">
    <citation type="journal article" date="2017" name="Nature">
        <title>The genome of Chenopodium quinoa.</title>
        <authorList>
            <person name="Jarvis D.E."/>
            <person name="Ho Y.S."/>
            <person name="Lightfoot D.J."/>
            <person name="Schmoeckel S.M."/>
            <person name="Li B."/>
            <person name="Borm T.J.A."/>
            <person name="Ohyanagi H."/>
            <person name="Mineta K."/>
            <person name="Michell C.T."/>
            <person name="Saber N."/>
            <person name="Kharbatia N.M."/>
            <person name="Rupper R.R."/>
            <person name="Sharp A.R."/>
            <person name="Dally N."/>
            <person name="Boughton B.A."/>
            <person name="Woo Y.H."/>
            <person name="Gao G."/>
            <person name="Schijlen E.G.W.M."/>
            <person name="Guo X."/>
            <person name="Momin A.A."/>
            <person name="Negrao S."/>
            <person name="Al-Babili S."/>
            <person name="Gehring C."/>
            <person name="Roessner U."/>
            <person name="Jung C."/>
            <person name="Murphy K."/>
            <person name="Arold S.T."/>
            <person name="Gojobori T."/>
            <person name="van der Linden C.G."/>
            <person name="van Loo E.N."/>
            <person name="Jellen E.N."/>
            <person name="Maughan P.J."/>
            <person name="Tester M."/>
        </authorList>
    </citation>
    <scope>NUCLEOTIDE SEQUENCE [LARGE SCALE GENOMIC DNA]</scope>
    <source>
        <strain evidence="3">cv. PI 614886</strain>
    </source>
</reference>
<sequence>MLSLETDLNNLSLTTNTATGIGRRCGGECSGCVRRLGGSGDNAGALKLLGNMESYGHCMPNHVIYSTIIGMCTLGQQKEAQQMLTEMLRNNITPTVEPYNMFIHM</sequence>
<evidence type="ECO:0000313" key="4">
    <source>
        <dbReference type="Proteomes" id="UP000596660"/>
    </source>
</evidence>
<dbReference type="AlphaFoldDB" id="A0A803KNV3"/>
<proteinExistence type="inferred from homology"/>
<dbReference type="Pfam" id="PF13812">
    <property type="entry name" value="PPR_3"/>
    <property type="match status" value="1"/>
</dbReference>
<dbReference type="Proteomes" id="UP000596660">
    <property type="component" value="Unplaced"/>
</dbReference>
<keyword evidence="4" id="KW-1185">Reference proteome</keyword>
<evidence type="ECO:0000256" key="1">
    <source>
        <dbReference type="ARBA" id="ARBA00007626"/>
    </source>
</evidence>
<accession>A0A803KNV3</accession>